<protein>
    <submittedName>
        <fullName evidence="2">Uncharacterized protein</fullName>
    </submittedName>
</protein>
<name>A0ABQ9D2T0_9PASS</name>
<organism evidence="2 3">
    <name type="scientific">Willisornis vidua</name>
    <name type="common">Xingu scale-backed antbird</name>
    <dbReference type="NCBI Taxonomy" id="1566151"/>
    <lineage>
        <taxon>Eukaryota</taxon>
        <taxon>Metazoa</taxon>
        <taxon>Chordata</taxon>
        <taxon>Craniata</taxon>
        <taxon>Vertebrata</taxon>
        <taxon>Euteleostomi</taxon>
        <taxon>Archelosauria</taxon>
        <taxon>Archosauria</taxon>
        <taxon>Dinosauria</taxon>
        <taxon>Saurischia</taxon>
        <taxon>Theropoda</taxon>
        <taxon>Coelurosauria</taxon>
        <taxon>Aves</taxon>
        <taxon>Neognathae</taxon>
        <taxon>Neoaves</taxon>
        <taxon>Telluraves</taxon>
        <taxon>Australaves</taxon>
        <taxon>Passeriformes</taxon>
        <taxon>Thamnophilidae</taxon>
        <taxon>Willisornis</taxon>
    </lineage>
</organism>
<dbReference type="Proteomes" id="UP001145742">
    <property type="component" value="Unassembled WGS sequence"/>
</dbReference>
<evidence type="ECO:0000313" key="3">
    <source>
        <dbReference type="Proteomes" id="UP001145742"/>
    </source>
</evidence>
<reference evidence="2" key="1">
    <citation type="submission" date="2019-10" db="EMBL/GenBank/DDBJ databases">
        <authorList>
            <person name="Soares A.E.R."/>
            <person name="Aleixo A."/>
            <person name="Schneider P."/>
            <person name="Miyaki C.Y."/>
            <person name="Schneider M.P."/>
            <person name="Mello C."/>
            <person name="Vasconcelos A.T.R."/>
        </authorList>
    </citation>
    <scope>NUCLEOTIDE SEQUENCE</scope>
    <source>
        <tissue evidence="2">Muscle</tissue>
    </source>
</reference>
<feature type="region of interest" description="Disordered" evidence="1">
    <location>
        <begin position="154"/>
        <end position="174"/>
    </location>
</feature>
<gene>
    <name evidence="2" type="ORF">WISP_106290</name>
</gene>
<evidence type="ECO:0000313" key="2">
    <source>
        <dbReference type="EMBL" id="KAJ7410772.1"/>
    </source>
</evidence>
<proteinExistence type="predicted"/>
<evidence type="ECO:0000256" key="1">
    <source>
        <dbReference type="SAM" id="MobiDB-lite"/>
    </source>
</evidence>
<comment type="caution">
    <text evidence="2">The sequence shown here is derived from an EMBL/GenBank/DDBJ whole genome shotgun (WGS) entry which is preliminary data.</text>
</comment>
<dbReference type="EMBL" id="WHWB01034385">
    <property type="protein sequence ID" value="KAJ7410772.1"/>
    <property type="molecule type" value="Genomic_DNA"/>
</dbReference>
<sequence>MDTAYLQAKKAELISHCSGSKAEVGLECLIVGPSIIICLMRGKMNITGTGSDLYAESYERKQRGKGIMHTLSQPLVEHPVHLQIQSWKATVRLNNPNSPSLSSQQSSSILVPPLELLQQPQVLLLLDLRAGGNSAGKKWTVDVIRHQNKFPKEVAESPSFGYTPDLSRHGPDPG</sequence>
<accession>A0ABQ9D2T0</accession>
<keyword evidence="3" id="KW-1185">Reference proteome</keyword>